<keyword evidence="1" id="KW-1133">Transmembrane helix</keyword>
<protein>
    <recommendedName>
        <fullName evidence="4">DUF1146 domain-containing protein</fullName>
    </recommendedName>
</protein>
<feature type="transmembrane region" description="Helical" evidence="1">
    <location>
        <begin position="12"/>
        <end position="31"/>
    </location>
</feature>
<keyword evidence="1" id="KW-0472">Membrane</keyword>
<dbReference type="Proteomes" id="UP000095256">
    <property type="component" value="Unassembled WGS sequence"/>
</dbReference>
<sequence length="78" mass="9120">MQFYGIDAMVRIVSHISLIYLSFWALQSLKIEHFFKSYRTSQIRLVMIFLSIALGFTVSTFVLELLALCRNLFIPLFP</sequence>
<dbReference type="AlphaFoldDB" id="A0A1E5KTL7"/>
<dbReference type="EMBL" id="MIEK01000056">
    <property type="protein sequence ID" value="OEH81242.1"/>
    <property type="molecule type" value="Genomic_DNA"/>
</dbReference>
<keyword evidence="1" id="KW-0812">Transmembrane</keyword>
<evidence type="ECO:0008006" key="4">
    <source>
        <dbReference type="Google" id="ProtNLM"/>
    </source>
</evidence>
<evidence type="ECO:0000313" key="2">
    <source>
        <dbReference type="EMBL" id="OEH81242.1"/>
    </source>
</evidence>
<dbReference type="InterPro" id="IPR009526">
    <property type="entry name" value="DUF1146"/>
</dbReference>
<dbReference type="STRING" id="762845.BCR26_05175"/>
<reference evidence="2 3" key="1">
    <citation type="submission" date="2016-09" db="EMBL/GenBank/DDBJ databases">
        <authorList>
            <person name="Capua I."/>
            <person name="De Benedictis P."/>
            <person name="Joannis T."/>
            <person name="Lombin L.H."/>
            <person name="Cattoli G."/>
        </authorList>
    </citation>
    <scope>NUCLEOTIDE SEQUENCE [LARGE SCALE GENOMIC DNA]</scope>
    <source>
        <strain evidence="2 3">LMG 25899</strain>
    </source>
</reference>
<dbReference type="Pfam" id="PF06612">
    <property type="entry name" value="DUF1146"/>
    <property type="match status" value="1"/>
</dbReference>
<organism evidence="2 3">
    <name type="scientific">Enterococcus rivorum</name>
    <dbReference type="NCBI Taxonomy" id="762845"/>
    <lineage>
        <taxon>Bacteria</taxon>
        <taxon>Bacillati</taxon>
        <taxon>Bacillota</taxon>
        <taxon>Bacilli</taxon>
        <taxon>Lactobacillales</taxon>
        <taxon>Enterococcaceae</taxon>
        <taxon>Enterococcus</taxon>
    </lineage>
</organism>
<dbReference type="NCBIfam" id="TIGR02327">
    <property type="entry name" value="int_mem_ywzB"/>
    <property type="match status" value="1"/>
</dbReference>
<evidence type="ECO:0000256" key="1">
    <source>
        <dbReference type="SAM" id="Phobius"/>
    </source>
</evidence>
<proteinExistence type="predicted"/>
<accession>A0A1E5KTL7</accession>
<gene>
    <name evidence="2" type="ORF">BCR26_05175</name>
</gene>
<dbReference type="OrthoDB" id="1651016at2"/>
<feature type="transmembrane region" description="Helical" evidence="1">
    <location>
        <begin position="43"/>
        <end position="68"/>
    </location>
</feature>
<keyword evidence="3" id="KW-1185">Reference proteome</keyword>
<comment type="caution">
    <text evidence="2">The sequence shown here is derived from an EMBL/GenBank/DDBJ whole genome shotgun (WGS) entry which is preliminary data.</text>
</comment>
<name>A0A1E5KTL7_9ENTE</name>
<dbReference type="RefSeq" id="WP_069699830.1">
    <property type="nucleotide sequence ID" value="NZ_JAGGMA010000004.1"/>
</dbReference>
<evidence type="ECO:0000313" key="3">
    <source>
        <dbReference type="Proteomes" id="UP000095256"/>
    </source>
</evidence>